<name>J3YT10_9ENTR</name>
<accession>J3YT10</accession>
<dbReference type="AlphaFoldDB" id="J3YT10"/>
<dbReference type="HOGENOM" id="CLU_132082_0_0_6"/>
<keyword evidence="3" id="KW-1185">Reference proteome</keyword>
<protein>
    <recommendedName>
        <fullName evidence="1">DNA polymerase III subunit psi</fullName>
    </recommendedName>
</protein>
<dbReference type="SUPFAM" id="SSF102220">
    <property type="entry name" value="DNA polymerase III psi subunit"/>
    <property type="match status" value="1"/>
</dbReference>
<sequence length="142" mass="16761">MRTKSITRRNWQLKQLGITQWNLRNPLIFQKPTVVDFFNHNTPFLLISNSSIQKYYPFICDVARSMNLNPSQLFEVIPNQVILFPSKLNCYCWWIGIKATKNFLGISFQTDPLEMITQDSNAKRELWKVITRHKRLIANISD</sequence>
<evidence type="ECO:0000313" key="2">
    <source>
        <dbReference type="EMBL" id="AFP85508.1"/>
    </source>
</evidence>
<proteinExistence type="predicted"/>
<keyword evidence="1 2" id="KW-0548">Nucleotidyltransferase</keyword>
<dbReference type="InterPro" id="IPR004615">
    <property type="entry name" value="DNA_pol_III_psi"/>
</dbReference>
<dbReference type="EMBL" id="CP003547">
    <property type="protein sequence ID" value="AFP85508.1"/>
    <property type="molecule type" value="Genomic_DNA"/>
</dbReference>
<dbReference type="InterPro" id="IPR036654">
    <property type="entry name" value="DNA_pol_III_psi_sf"/>
</dbReference>
<evidence type="ECO:0000256" key="1">
    <source>
        <dbReference type="PIRNR" id="PIRNR029225"/>
    </source>
</evidence>
<comment type="function">
    <text evidence="1">Part of the beta sliding clamp loading complex, which hydrolyzes ATP to load the beta clamp onto primed DNA to form the DNA replication pre-initiation complex. DNA polymerase III is a complex, multichain enzyme responsible for most of the replicative synthesis in bacteria. This DNA polymerase also exhibits 3' to 5' exonuclease activity.</text>
</comment>
<reference evidence="2 3" key="1">
    <citation type="journal article" date="2012" name="Mol. Biol. Evol.">
        <title>Genome reduction and co-evolution between the primary and secondary bacterial symbionts of psyllids.</title>
        <authorList>
            <person name="Sloan D.B."/>
            <person name="Moran N.A."/>
        </authorList>
    </citation>
    <scope>NUCLEOTIDE SEQUENCE [LARGE SCALE GENOMIC DNA]</scope>
    <source>
        <strain evidence="2">Hcub_S</strain>
    </source>
</reference>
<dbReference type="PIRSF" id="PIRSF029225">
    <property type="entry name" value="DNA_pol_III_psi"/>
    <property type="match status" value="1"/>
</dbReference>
<dbReference type="GO" id="GO:0003887">
    <property type="term" value="F:DNA-directed DNA polymerase activity"/>
    <property type="evidence" value="ECO:0007669"/>
    <property type="project" value="UniProtKB-KW"/>
</dbReference>
<dbReference type="Gene3D" id="3.40.50.10220">
    <property type="entry name" value="DNA polymerase III, psi subunit"/>
    <property type="match status" value="1"/>
</dbReference>
<organism evidence="2 3">
    <name type="scientific">secondary endosymbiont of Heteropsylla cubana</name>
    <dbReference type="NCBI Taxonomy" id="134287"/>
    <lineage>
        <taxon>Bacteria</taxon>
        <taxon>Pseudomonadati</taxon>
        <taxon>Pseudomonadota</taxon>
        <taxon>Gammaproteobacteria</taxon>
        <taxon>Enterobacterales</taxon>
        <taxon>Enterobacteriaceae</taxon>
        <taxon>aphid secondary symbionts</taxon>
    </lineage>
</organism>
<dbReference type="Proteomes" id="UP000003937">
    <property type="component" value="Chromosome"/>
</dbReference>
<dbReference type="Pfam" id="PF03603">
    <property type="entry name" value="DNA_III_psi"/>
    <property type="match status" value="1"/>
</dbReference>
<dbReference type="OrthoDB" id="5682636at2"/>
<dbReference type="RefSeq" id="WP_014888805.1">
    <property type="nucleotide sequence ID" value="NC_018420.1"/>
</dbReference>
<keyword evidence="1" id="KW-0239">DNA-directed DNA polymerase</keyword>
<gene>
    <name evidence="2" type="ORF">A35E_00197</name>
</gene>
<keyword evidence="1 2" id="KW-0808">Transferase</keyword>
<dbReference type="GO" id="GO:0006260">
    <property type="term" value="P:DNA replication"/>
    <property type="evidence" value="ECO:0007669"/>
    <property type="project" value="UniProtKB-KW"/>
</dbReference>
<dbReference type="STRING" id="134287.A35E_00197"/>
<evidence type="ECO:0000313" key="3">
    <source>
        <dbReference type="Proteomes" id="UP000003937"/>
    </source>
</evidence>
<dbReference type="KEGG" id="sehc:A35E_00197"/>
<keyword evidence="1" id="KW-0235">DNA replication</keyword>
<dbReference type="GO" id="GO:0008408">
    <property type="term" value="F:3'-5' exonuclease activity"/>
    <property type="evidence" value="ECO:0007669"/>
    <property type="project" value="InterPro"/>
</dbReference>